<evidence type="ECO:0000256" key="2">
    <source>
        <dbReference type="ARBA" id="ARBA00004496"/>
    </source>
</evidence>
<dbReference type="Gene3D" id="3.40.50.1820">
    <property type="entry name" value="alpha/beta hydrolase"/>
    <property type="match status" value="1"/>
</dbReference>
<dbReference type="PIRSF" id="PIRSF006431">
    <property type="entry name" value="Pept_S33"/>
    <property type="match status" value="1"/>
</dbReference>
<evidence type="ECO:0000256" key="7">
    <source>
        <dbReference type="ARBA" id="ARBA00022490"/>
    </source>
</evidence>
<keyword evidence="7 11" id="KW-0963">Cytoplasm</keyword>
<keyword evidence="8 11" id="KW-0645">Protease</keyword>
<dbReference type="Proteomes" id="UP000676428">
    <property type="component" value="Chromosome"/>
</dbReference>
<comment type="catalytic activity">
    <reaction evidence="1 11">
        <text>Release of N-terminal proline from a peptide.</text>
        <dbReference type="EC" id="3.4.11.5"/>
    </reaction>
</comment>
<evidence type="ECO:0000256" key="9">
    <source>
        <dbReference type="ARBA" id="ARBA00022801"/>
    </source>
</evidence>
<dbReference type="Pfam" id="PF00561">
    <property type="entry name" value="Abhydrolase_1"/>
    <property type="match status" value="1"/>
</dbReference>
<evidence type="ECO:0000256" key="8">
    <source>
        <dbReference type="ARBA" id="ARBA00022670"/>
    </source>
</evidence>
<dbReference type="SUPFAM" id="SSF53474">
    <property type="entry name" value="alpha/beta-Hydrolases"/>
    <property type="match status" value="1"/>
</dbReference>
<proteinExistence type="inferred from homology"/>
<comment type="subcellular location">
    <subcellularLocation>
        <location evidence="2 11">Cytoplasm</location>
    </subcellularLocation>
</comment>
<evidence type="ECO:0000256" key="11">
    <source>
        <dbReference type="PIRNR" id="PIRNR006431"/>
    </source>
</evidence>
<evidence type="ECO:0000256" key="3">
    <source>
        <dbReference type="ARBA" id="ARBA00010088"/>
    </source>
</evidence>
<dbReference type="EC" id="3.4.11.5" evidence="4 11"/>
<dbReference type="GO" id="GO:0016787">
    <property type="term" value="F:hydrolase activity"/>
    <property type="evidence" value="ECO:0007669"/>
    <property type="project" value="UniProtKB-KW"/>
</dbReference>
<dbReference type="InterPro" id="IPR005944">
    <property type="entry name" value="Pro_iminopeptidase"/>
</dbReference>
<sequence>MSRVEPLSRQWLDVGDGHLLHLLQYGKPDGIPVLFLHGGPGSGCHASDLALFDLQRYRVLLLDQRGAGQSQPSGKLVHNDVLCLLTDIERLRHWLGIERWCLAGGSFGATLGLIYGGLCPQRVLAQCYWGVFVPSAAGRSWLYGSHGAAKRFPVDYRGWRNPVTGTNETELLQAYAQALQAQERRAVAAWCRWERTLAHPWTLLPADYSVADRSCALIENHFACHHYFAAYTLMRATLNRWPPSTQLLQGEQDWVCPPFLLQQLLAKQQQPVALQLIRGGHHSLLDARMQQAVIAAIAQMADNIEPSITMRTTE</sequence>
<dbReference type="RefSeq" id="WP_213680544.1">
    <property type="nucleotide sequence ID" value="NZ_CP074572.1"/>
</dbReference>
<organism evidence="13 14">
    <name type="scientific">Shewanella dokdonensis</name>
    <dbReference type="NCBI Taxonomy" id="712036"/>
    <lineage>
        <taxon>Bacteria</taxon>
        <taxon>Pseudomonadati</taxon>
        <taxon>Pseudomonadota</taxon>
        <taxon>Gammaproteobacteria</taxon>
        <taxon>Alteromonadales</taxon>
        <taxon>Shewanellaceae</taxon>
        <taxon>Shewanella</taxon>
    </lineage>
</organism>
<feature type="domain" description="AB hydrolase-1" evidence="12">
    <location>
        <begin position="32"/>
        <end position="284"/>
    </location>
</feature>
<keyword evidence="14" id="KW-1185">Reference proteome</keyword>
<protein>
    <recommendedName>
        <fullName evidence="5 11">Proline iminopeptidase</fullName>
        <shortName evidence="11">PIP</shortName>
        <ecNumber evidence="4 11">3.4.11.5</ecNumber>
    </recommendedName>
    <alternativeName>
        <fullName evidence="10 11">Prolyl aminopeptidase</fullName>
    </alternativeName>
</protein>
<reference evidence="13 14" key="1">
    <citation type="journal article" date="2012" name="Int. J. Syst. Evol. Microbiol.">
        <title>Shewanella dokdonensis sp. nov., isolated from seawater.</title>
        <authorList>
            <person name="Sung H.R."/>
            <person name="Yoon J.H."/>
            <person name="Ghim S.Y."/>
        </authorList>
    </citation>
    <scope>NUCLEOTIDE SEQUENCE [LARGE SCALE GENOMIC DNA]</scope>
    <source>
        <strain evidence="13 14">DSM 23626</strain>
    </source>
</reference>
<evidence type="ECO:0000259" key="12">
    <source>
        <dbReference type="Pfam" id="PF00561"/>
    </source>
</evidence>
<dbReference type="PRINTS" id="PR00793">
    <property type="entry name" value="PROAMNOPTASE"/>
</dbReference>
<evidence type="ECO:0000256" key="10">
    <source>
        <dbReference type="ARBA" id="ARBA00029605"/>
    </source>
</evidence>
<evidence type="ECO:0000256" key="5">
    <source>
        <dbReference type="ARBA" id="ARBA00021843"/>
    </source>
</evidence>
<evidence type="ECO:0000313" key="13">
    <source>
        <dbReference type="EMBL" id="QVK21882.1"/>
    </source>
</evidence>
<dbReference type="InterPro" id="IPR029058">
    <property type="entry name" value="AB_hydrolase_fold"/>
</dbReference>
<evidence type="ECO:0000256" key="6">
    <source>
        <dbReference type="ARBA" id="ARBA00022438"/>
    </source>
</evidence>
<evidence type="ECO:0000313" key="14">
    <source>
        <dbReference type="Proteomes" id="UP000676428"/>
    </source>
</evidence>
<evidence type="ECO:0000256" key="4">
    <source>
        <dbReference type="ARBA" id="ARBA00012568"/>
    </source>
</evidence>
<dbReference type="EMBL" id="CP074572">
    <property type="protein sequence ID" value="QVK21882.1"/>
    <property type="molecule type" value="Genomic_DNA"/>
</dbReference>
<comment type="similarity">
    <text evidence="3 11">Belongs to the peptidase S33 family.</text>
</comment>
<dbReference type="PANTHER" id="PTHR43722:SF1">
    <property type="entry name" value="PROLINE IMINOPEPTIDASE"/>
    <property type="match status" value="1"/>
</dbReference>
<gene>
    <name evidence="13" type="ORF">KHX94_10070</name>
</gene>
<keyword evidence="9 11" id="KW-0378">Hydrolase</keyword>
<keyword evidence="6 11" id="KW-0031">Aminopeptidase</keyword>
<accession>A0ABX8DD74</accession>
<dbReference type="PANTHER" id="PTHR43722">
    <property type="entry name" value="PROLINE IMINOPEPTIDASE"/>
    <property type="match status" value="1"/>
</dbReference>
<evidence type="ECO:0000256" key="1">
    <source>
        <dbReference type="ARBA" id="ARBA00001585"/>
    </source>
</evidence>
<dbReference type="InterPro" id="IPR002410">
    <property type="entry name" value="Peptidase_S33"/>
</dbReference>
<dbReference type="InterPro" id="IPR000073">
    <property type="entry name" value="AB_hydrolase_1"/>
</dbReference>
<name>A0ABX8DD74_9GAMM</name>